<sequence>MLCFVPLTSGAAAMIRLDNKLAPPAPHMYGLQCRTAWTSPINSRSYAARQRW</sequence>
<protein>
    <submittedName>
        <fullName evidence="1">Uncharacterized protein</fullName>
    </submittedName>
</protein>
<organism evidence="1">
    <name type="scientific">Arundo donax</name>
    <name type="common">Giant reed</name>
    <name type="synonym">Donax arundinaceus</name>
    <dbReference type="NCBI Taxonomy" id="35708"/>
    <lineage>
        <taxon>Eukaryota</taxon>
        <taxon>Viridiplantae</taxon>
        <taxon>Streptophyta</taxon>
        <taxon>Embryophyta</taxon>
        <taxon>Tracheophyta</taxon>
        <taxon>Spermatophyta</taxon>
        <taxon>Magnoliopsida</taxon>
        <taxon>Liliopsida</taxon>
        <taxon>Poales</taxon>
        <taxon>Poaceae</taxon>
        <taxon>PACMAD clade</taxon>
        <taxon>Arundinoideae</taxon>
        <taxon>Arundineae</taxon>
        <taxon>Arundo</taxon>
    </lineage>
</organism>
<name>A0A0A9BDZ1_ARUDO</name>
<reference evidence="1" key="2">
    <citation type="journal article" date="2015" name="Data Brief">
        <title>Shoot transcriptome of the giant reed, Arundo donax.</title>
        <authorList>
            <person name="Barrero R.A."/>
            <person name="Guerrero F.D."/>
            <person name="Moolhuijzen P."/>
            <person name="Goolsby J.A."/>
            <person name="Tidwell J."/>
            <person name="Bellgard S.E."/>
            <person name="Bellgard M.I."/>
        </authorList>
    </citation>
    <scope>NUCLEOTIDE SEQUENCE</scope>
    <source>
        <tissue evidence="1">Shoot tissue taken approximately 20 cm above the soil surface</tissue>
    </source>
</reference>
<proteinExistence type="predicted"/>
<dbReference type="AlphaFoldDB" id="A0A0A9BDZ1"/>
<accession>A0A0A9BDZ1</accession>
<reference evidence="1" key="1">
    <citation type="submission" date="2014-09" db="EMBL/GenBank/DDBJ databases">
        <authorList>
            <person name="Magalhaes I.L.F."/>
            <person name="Oliveira U."/>
            <person name="Santos F.R."/>
            <person name="Vidigal T.H.D.A."/>
            <person name="Brescovit A.D."/>
            <person name="Santos A.J."/>
        </authorList>
    </citation>
    <scope>NUCLEOTIDE SEQUENCE</scope>
    <source>
        <tissue evidence="1">Shoot tissue taken approximately 20 cm above the soil surface</tissue>
    </source>
</reference>
<dbReference type="EMBL" id="GBRH01238435">
    <property type="protein sequence ID" value="JAD59460.1"/>
    <property type="molecule type" value="Transcribed_RNA"/>
</dbReference>
<evidence type="ECO:0000313" key="1">
    <source>
        <dbReference type="EMBL" id="JAD59460.1"/>
    </source>
</evidence>